<dbReference type="RefSeq" id="WP_074946926.1">
    <property type="nucleotide sequence ID" value="NZ_FOZU01000018.1"/>
</dbReference>
<evidence type="ECO:0000313" key="2">
    <source>
        <dbReference type="Proteomes" id="UP000182827"/>
    </source>
</evidence>
<keyword evidence="2" id="KW-1185">Reference proteome</keyword>
<organism evidence="1 2">
    <name type="scientific">Acinetobacter bohemicus</name>
    <dbReference type="NCBI Taxonomy" id="1435036"/>
    <lineage>
        <taxon>Bacteria</taxon>
        <taxon>Pseudomonadati</taxon>
        <taxon>Pseudomonadota</taxon>
        <taxon>Gammaproteobacteria</taxon>
        <taxon>Moraxellales</taxon>
        <taxon>Moraxellaceae</taxon>
        <taxon>Acinetobacter</taxon>
    </lineage>
</organism>
<name>A0A1I6UV04_9GAMM</name>
<accession>A0A1I6UV04</accession>
<dbReference type="EMBL" id="FOZU01000018">
    <property type="protein sequence ID" value="SFT05187.1"/>
    <property type="molecule type" value="Genomic_DNA"/>
</dbReference>
<sequence>MNRSFIEARKSLLDYLSSQLIGPVGGEEEQIKDAPHKRYLMGTLFPRAACTDETDEEAGQDTTTEALSNDFKPSSMAFSFAVAHGTKINLEIFAAKYKKQDQDNVWTRKPFEHIEDIVIENTVRKTIFDESATLDITVRSYKKGSIVTIALSNKENSGDRLNPIQCLYQCSLRVTVIEGRIREYPTSDRFKLDDEQKDLNLIYRKRIPWAVGHGVAVDWELDEHQVPISIKTQVMPFYEVKDFSTDLDTEKYSELNDDILSISRIVDHQVNKATLLADFTKLVNAYDQWIEELKSEELDSVYNEAKKRIISRLDKVSYRLKKAIELLDKSEDAFTAFRLANKAMLMQMIHADKNYAGESKKRDWGYQRKRPLNPTFSNLLIPR</sequence>
<dbReference type="Proteomes" id="UP000182827">
    <property type="component" value="Unassembled WGS sequence"/>
</dbReference>
<gene>
    <name evidence="1" type="ORF">SAMN05444586_101870</name>
</gene>
<proteinExistence type="predicted"/>
<reference evidence="2" key="1">
    <citation type="submission" date="2016-10" db="EMBL/GenBank/DDBJ databases">
        <authorList>
            <person name="Varghese N."/>
            <person name="Submissions S."/>
        </authorList>
    </citation>
    <scope>NUCLEOTIDE SEQUENCE [LARGE SCALE GENOMIC DNA]</scope>
    <source>
        <strain evidence="2">ANC 5076</strain>
    </source>
</reference>
<protein>
    <submittedName>
        <fullName evidence="1">Uncharacterized protein</fullName>
    </submittedName>
</protein>
<evidence type="ECO:0000313" key="1">
    <source>
        <dbReference type="EMBL" id="SFT05187.1"/>
    </source>
</evidence>
<dbReference type="AlphaFoldDB" id="A0A1I6UV04"/>